<dbReference type="Gene3D" id="3.90.230.10">
    <property type="entry name" value="Creatinase/methionine aminopeptidase superfamily"/>
    <property type="match status" value="1"/>
</dbReference>
<dbReference type="InterPro" id="IPR050659">
    <property type="entry name" value="Peptidase_M24B"/>
</dbReference>
<dbReference type="EMBL" id="JAOALG010000001">
    <property type="protein sequence ID" value="MEQ5837961.1"/>
    <property type="molecule type" value="Genomic_DNA"/>
</dbReference>
<dbReference type="PANTHER" id="PTHR46112">
    <property type="entry name" value="AMINOPEPTIDASE"/>
    <property type="match status" value="1"/>
</dbReference>
<evidence type="ECO:0000313" key="2">
    <source>
        <dbReference type="EMBL" id="MEQ5837961.1"/>
    </source>
</evidence>
<feature type="domain" description="Peptidase M24" evidence="1">
    <location>
        <begin position="7"/>
        <end position="169"/>
    </location>
</feature>
<dbReference type="InterPro" id="IPR036005">
    <property type="entry name" value="Creatinase/aminopeptidase-like"/>
</dbReference>
<accession>A0ABV1LFE2</accession>
<protein>
    <submittedName>
        <fullName evidence="2">M24 family metallopeptidase</fullName>
    </submittedName>
</protein>
<evidence type="ECO:0000313" key="3">
    <source>
        <dbReference type="Proteomes" id="UP001469089"/>
    </source>
</evidence>
<keyword evidence="3" id="KW-1185">Reference proteome</keyword>
<evidence type="ECO:0000259" key="1">
    <source>
        <dbReference type="Pfam" id="PF00557"/>
    </source>
</evidence>
<dbReference type="Pfam" id="PF00557">
    <property type="entry name" value="Peptidase_M24"/>
    <property type="match status" value="1"/>
</dbReference>
<dbReference type="Proteomes" id="UP001469089">
    <property type="component" value="Unassembled WGS sequence"/>
</dbReference>
<reference evidence="2 3" key="1">
    <citation type="journal article" date="2024" name="Chem. Sci.">
        <title>Discovery of a lagriamide polyketide by integrated genome mining, isotopic labeling, and untargeted metabolomics.</title>
        <authorList>
            <person name="Fergusson C.H."/>
            <person name="Saulog J."/>
            <person name="Paulo B.S."/>
            <person name="Wilson D.M."/>
            <person name="Liu D.Y."/>
            <person name="Morehouse N.J."/>
            <person name="Waterworth S."/>
            <person name="Barkei J."/>
            <person name="Gray C.A."/>
            <person name="Kwan J.C."/>
            <person name="Eustaquio A.S."/>
            <person name="Linington R.G."/>
        </authorList>
    </citation>
    <scope>NUCLEOTIDE SEQUENCE [LARGE SCALE GENOMIC DNA]</scope>
    <source>
        <strain evidence="2 3">RL17-338-BIF-B</strain>
    </source>
</reference>
<dbReference type="PANTHER" id="PTHR46112:SF8">
    <property type="entry name" value="CYTOPLASMIC PEPTIDASE PEPQ-RELATED"/>
    <property type="match status" value="1"/>
</dbReference>
<proteinExistence type="predicted"/>
<dbReference type="InterPro" id="IPR000994">
    <property type="entry name" value="Pept_M24"/>
</dbReference>
<dbReference type="CDD" id="cd01066">
    <property type="entry name" value="APP_MetAP"/>
    <property type="match status" value="1"/>
</dbReference>
<gene>
    <name evidence="2" type="ORF">N0A02_00720</name>
</gene>
<sequence length="265" mass="29364">MPAEIEGYRRAQQLAFGCAQAVASVMSPGWTEGETGQWMVDWLHNHGVRAHLHRPIVAFGPRTCAPTGQWGPARGIGATLQENDVVMLDCAPVVDGYTGDIAYTIGVGQNPELEQAQNFLSDLRQRLVQCFSNAETVNDVYAWVDREITAAGYENAADGYPGEVLGHRVYRHGPLTSRISWFLPEKPFGPVASWHGPGFLFKLIRRMIEPELLTPSHHGSKTGIWAIEPHLRAGSFGCKFEELLVVEPGRAFWLDDMSQKRITIA</sequence>
<dbReference type="SUPFAM" id="SSF55920">
    <property type="entry name" value="Creatinase/aminopeptidase"/>
    <property type="match status" value="1"/>
</dbReference>
<name>A0ABV1LFE2_9BURK</name>
<comment type="caution">
    <text evidence="2">The sequence shown here is derived from an EMBL/GenBank/DDBJ whole genome shotgun (WGS) entry which is preliminary data.</text>
</comment>
<organism evidence="2 3">
    <name type="scientific">Paraburkholderia acidicola</name>
    <dbReference type="NCBI Taxonomy" id="1912599"/>
    <lineage>
        <taxon>Bacteria</taxon>
        <taxon>Pseudomonadati</taxon>
        <taxon>Pseudomonadota</taxon>
        <taxon>Betaproteobacteria</taxon>
        <taxon>Burkholderiales</taxon>
        <taxon>Burkholderiaceae</taxon>
        <taxon>Paraburkholderia</taxon>
    </lineage>
</organism>